<keyword evidence="2" id="KW-1185">Reference proteome</keyword>
<comment type="caution">
    <text evidence="1">The sequence shown here is derived from an EMBL/GenBank/DDBJ whole genome shotgun (WGS) entry which is preliminary data.</text>
</comment>
<dbReference type="AlphaFoldDB" id="A0A1Y3AL17"/>
<proteinExistence type="predicted"/>
<sequence>MIIIHTMKVADYGRQIKNGQAQFFFRFAPTTENTVGTTADFVLRHCTVDIIIIIIVINI</sequence>
<reference evidence="1 2" key="1">
    <citation type="submission" date="2017-03" db="EMBL/GenBank/DDBJ databases">
        <title>Genome Survey of Euroglyphus maynei.</title>
        <authorList>
            <person name="Arlian L.G."/>
            <person name="Morgan M.S."/>
            <person name="Rider S.D."/>
        </authorList>
    </citation>
    <scope>NUCLEOTIDE SEQUENCE [LARGE SCALE GENOMIC DNA]</scope>
    <source>
        <strain evidence="1">Arlian Lab</strain>
        <tissue evidence="1">Whole body</tissue>
    </source>
</reference>
<accession>A0A1Y3AL17</accession>
<evidence type="ECO:0000313" key="1">
    <source>
        <dbReference type="EMBL" id="OTF69142.1"/>
    </source>
</evidence>
<dbReference type="Proteomes" id="UP000194236">
    <property type="component" value="Unassembled WGS sequence"/>
</dbReference>
<dbReference type="EMBL" id="MUJZ01072034">
    <property type="protein sequence ID" value="OTF69142.1"/>
    <property type="molecule type" value="Genomic_DNA"/>
</dbReference>
<protein>
    <submittedName>
        <fullName evidence="1">Uncharacterized protein</fullName>
    </submittedName>
</protein>
<gene>
    <name evidence="1" type="ORF">BLA29_014907</name>
</gene>
<evidence type="ECO:0000313" key="2">
    <source>
        <dbReference type="Proteomes" id="UP000194236"/>
    </source>
</evidence>
<name>A0A1Y3AL17_EURMA</name>
<organism evidence="1 2">
    <name type="scientific">Euroglyphus maynei</name>
    <name type="common">Mayne's house dust mite</name>
    <dbReference type="NCBI Taxonomy" id="6958"/>
    <lineage>
        <taxon>Eukaryota</taxon>
        <taxon>Metazoa</taxon>
        <taxon>Ecdysozoa</taxon>
        <taxon>Arthropoda</taxon>
        <taxon>Chelicerata</taxon>
        <taxon>Arachnida</taxon>
        <taxon>Acari</taxon>
        <taxon>Acariformes</taxon>
        <taxon>Sarcoptiformes</taxon>
        <taxon>Astigmata</taxon>
        <taxon>Psoroptidia</taxon>
        <taxon>Analgoidea</taxon>
        <taxon>Pyroglyphidae</taxon>
        <taxon>Pyroglyphinae</taxon>
        <taxon>Euroglyphus</taxon>
    </lineage>
</organism>